<dbReference type="InterPro" id="IPR026838">
    <property type="entry name" value="YheC/D"/>
</dbReference>
<reference evidence="1 2" key="1">
    <citation type="submission" date="2016-03" db="EMBL/GenBank/DDBJ databases">
        <title>Draft genome sequence of Paenibacillus glacialis DSM 22343.</title>
        <authorList>
            <person name="Shin S.-K."/>
            <person name="Yi H."/>
        </authorList>
    </citation>
    <scope>NUCLEOTIDE SEQUENCE [LARGE SCALE GENOMIC DNA]</scope>
    <source>
        <strain evidence="1 2">DSM 22343</strain>
    </source>
</reference>
<keyword evidence="2" id="KW-1185">Reference proteome</keyword>
<protein>
    <recommendedName>
        <fullName evidence="3">Endospore coat-associated protein</fullName>
    </recommendedName>
</protein>
<dbReference type="EMBL" id="LVJH01000025">
    <property type="protein sequence ID" value="OAB42072.1"/>
    <property type="molecule type" value="Genomic_DNA"/>
</dbReference>
<dbReference type="Pfam" id="PF14398">
    <property type="entry name" value="ATPgrasp_YheCD"/>
    <property type="match status" value="1"/>
</dbReference>
<dbReference type="Gene3D" id="3.30.470.20">
    <property type="entry name" value="ATP-grasp fold, B domain"/>
    <property type="match status" value="1"/>
</dbReference>
<comment type="caution">
    <text evidence="1">The sequence shown here is derived from an EMBL/GenBank/DDBJ whole genome shotgun (WGS) entry which is preliminary data.</text>
</comment>
<dbReference type="Proteomes" id="UP000076967">
    <property type="component" value="Unassembled WGS sequence"/>
</dbReference>
<proteinExistence type="predicted"/>
<accession>A0A168KIS5</accession>
<sequence length="269" mass="31051">MAIQRVSSKWAKTKVLLKNELVSPYIPVTCKYSSEALENMLNEFTIAFLKPDCGTYGRGVMCVEQLTLNNLDSDDQFIDTYTVYQLRYGTETKIFPSLASLILGVHKYTRHHNYLIQQGIRLLEYNSCPFDLRILTQKSPNRLWVSTGIIGRVAAPHKVVTNHHSGGKVQTFETLMSPYMTSMEVFELQQTLKSLGVSVANQLQTKYHHIKELGLDIAIDSEKRPWILEVNTLPALYPFKKYIPDKDVYRRIYRYAVSYGRYPARRLSR</sequence>
<evidence type="ECO:0000313" key="1">
    <source>
        <dbReference type="EMBL" id="OAB42072.1"/>
    </source>
</evidence>
<dbReference type="RefSeq" id="WP_068533992.1">
    <property type="nucleotide sequence ID" value="NZ_LVJH01000025.1"/>
</dbReference>
<dbReference type="STRING" id="494026.PGLA_14770"/>
<evidence type="ECO:0000313" key="2">
    <source>
        <dbReference type="Proteomes" id="UP000076967"/>
    </source>
</evidence>
<evidence type="ECO:0008006" key="3">
    <source>
        <dbReference type="Google" id="ProtNLM"/>
    </source>
</evidence>
<name>A0A168KIS5_9BACL</name>
<dbReference type="OrthoDB" id="7869153at2"/>
<dbReference type="AlphaFoldDB" id="A0A168KIS5"/>
<organism evidence="1 2">
    <name type="scientific">Paenibacillus glacialis</name>
    <dbReference type="NCBI Taxonomy" id="494026"/>
    <lineage>
        <taxon>Bacteria</taxon>
        <taxon>Bacillati</taxon>
        <taxon>Bacillota</taxon>
        <taxon>Bacilli</taxon>
        <taxon>Bacillales</taxon>
        <taxon>Paenibacillaceae</taxon>
        <taxon>Paenibacillus</taxon>
    </lineage>
</organism>
<dbReference type="SUPFAM" id="SSF56059">
    <property type="entry name" value="Glutathione synthetase ATP-binding domain-like"/>
    <property type="match status" value="1"/>
</dbReference>
<gene>
    <name evidence="1" type="ORF">PGLA_14770</name>
</gene>